<name>A0ABN9M125_9NEOB</name>
<organism evidence="2 3">
    <name type="scientific">Ranitomeya imitator</name>
    <name type="common">mimic poison frog</name>
    <dbReference type="NCBI Taxonomy" id="111125"/>
    <lineage>
        <taxon>Eukaryota</taxon>
        <taxon>Metazoa</taxon>
        <taxon>Chordata</taxon>
        <taxon>Craniata</taxon>
        <taxon>Vertebrata</taxon>
        <taxon>Euteleostomi</taxon>
        <taxon>Amphibia</taxon>
        <taxon>Batrachia</taxon>
        <taxon>Anura</taxon>
        <taxon>Neobatrachia</taxon>
        <taxon>Hyloidea</taxon>
        <taxon>Dendrobatidae</taxon>
        <taxon>Dendrobatinae</taxon>
        <taxon>Ranitomeya</taxon>
    </lineage>
</organism>
<accession>A0ABN9M125</accession>
<dbReference type="PANTHER" id="PTHR21301">
    <property type="entry name" value="REVERSE TRANSCRIPTASE"/>
    <property type="match status" value="1"/>
</dbReference>
<reference evidence="2" key="1">
    <citation type="submission" date="2023-07" db="EMBL/GenBank/DDBJ databases">
        <authorList>
            <person name="Stuckert A."/>
        </authorList>
    </citation>
    <scope>NUCLEOTIDE SEQUENCE</scope>
</reference>
<protein>
    <recommendedName>
        <fullName evidence="1">Helix-turn-helix domain-containing protein</fullName>
    </recommendedName>
</protein>
<feature type="domain" description="Helix-turn-helix" evidence="1">
    <location>
        <begin position="101"/>
        <end position="157"/>
    </location>
</feature>
<evidence type="ECO:0000313" key="2">
    <source>
        <dbReference type="EMBL" id="CAJ0954002.1"/>
    </source>
</evidence>
<dbReference type="PANTHER" id="PTHR21301:SF12">
    <property type="match status" value="1"/>
</dbReference>
<proteinExistence type="predicted"/>
<gene>
    <name evidence="2" type="ORF">RIMI_LOCUS14514008</name>
</gene>
<dbReference type="Pfam" id="PF26215">
    <property type="entry name" value="HTH_animal"/>
    <property type="match status" value="1"/>
</dbReference>
<comment type="caution">
    <text evidence="2">The sequence shown here is derived from an EMBL/GenBank/DDBJ whole genome shotgun (WGS) entry which is preliminary data.</text>
</comment>
<evidence type="ECO:0000313" key="3">
    <source>
        <dbReference type="Proteomes" id="UP001176940"/>
    </source>
</evidence>
<dbReference type="Proteomes" id="UP001176940">
    <property type="component" value="Unassembled WGS sequence"/>
</dbReference>
<keyword evidence="3" id="KW-1185">Reference proteome</keyword>
<sequence>MASAYANLTMVALEEDLVYVSHHFTHVLGWWRYIDDVLLLWTGTLSELTDFHDFLNTIDNDIKFTLTYSKKEIQFLDVLIRNVDNNLVTEVFVKPTDRNNILCYDSFHPRRMVESLPLSQLLRVRRIISEDVQLTPTLDSMVQKFEQRGYPRKLMRKLSDRVSGLARTDLLSKSNASNPTPKRIPFITSFCEESRDIVAIIKRHWSILEKLDECYDYLDA</sequence>
<evidence type="ECO:0000259" key="1">
    <source>
        <dbReference type="Pfam" id="PF26215"/>
    </source>
</evidence>
<dbReference type="EMBL" id="CAUEEQ010037534">
    <property type="protein sequence ID" value="CAJ0954002.1"/>
    <property type="molecule type" value="Genomic_DNA"/>
</dbReference>
<dbReference type="InterPro" id="IPR058912">
    <property type="entry name" value="HTH_animal"/>
</dbReference>